<evidence type="ECO:0000256" key="6">
    <source>
        <dbReference type="SAM" id="MobiDB-lite"/>
    </source>
</evidence>
<evidence type="ECO:0000313" key="8">
    <source>
        <dbReference type="EMBL" id="CAH0374597.1"/>
    </source>
</evidence>
<dbReference type="CDD" id="cd08830">
    <property type="entry name" value="ArfGap_ArfGap1"/>
    <property type="match status" value="1"/>
</dbReference>
<evidence type="ECO:0000256" key="1">
    <source>
        <dbReference type="ARBA" id="ARBA00022468"/>
    </source>
</evidence>
<comment type="caution">
    <text evidence="8">The sequence shown here is derived from an EMBL/GenBank/DDBJ whole genome shotgun (WGS) entry which is preliminary data.</text>
</comment>
<dbReference type="GO" id="GO:0032012">
    <property type="term" value="P:regulation of ARF protein signal transduction"/>
    <property type="evidence" value="ECO:0007669"/>
    <property type="project" value="TreeGrafter"/>
</dbReference>
<proteinExistence type="predicted"/>
<dbReference type="PANTHER" id="PTHR46395">
    <property type="entry name" value="ADP-RIBOSYLATION FACTOR GTPASE-ACTIVATING PROTEIN 1"/>
    <property type="match status" value="1"/>
</dbReference>
<dbReference type="GO" id="GO:0008270">
    <property type="term" value="F:zinc ion binding"/>
    <property type="evidence" value="ECO:0007669"/>
    <property type="project" value="UniProtKB-KW"/>
</dbReference>
<dbReference type="GO" id="GO:0000139">
    <property type="term" value="C:Golgi membrane"/>
    <property type="evidence" value="ECO:0007669"/>
    <property type="project" value="TreeGrafter"/>
</dbReference>
<dbReference type="AlphaFoldDB" id="A0A8J2SUG8"/>
<gene>
    <name evidence="8" type="ORF">PECAL_4P18940</name>
</gene>
<feature type="domain" description="Arf-GAP" evidence="7">
    <location>
        <begin position="7"/>
        <end position="123"/>
    </location>
</feature>
<keyword evidence="3 5" id="KW-0863">Zinc-finger</keyword>
<reference evidence="8" key="1">
    <citation type="submission" date="2021-11" db="EMBL/GenBank/DDBJ databases">
        <authorList>
            <consortium name="Genoscope - CEA"/>
            <person name="William W."/>
        </authorList>
    </citation>
    <scope>NUCLEOTIDE SEQUENCE</scope>
</reference>
<feature type="compositionally biased region" description="Basic and acidic residues" evidence="6">
    <location>
        <begin position="431"/>
        <end position="446"/>
    </location>
</feature>
<keyword evidence="4" id="KW-0862">Zinc</keyword>
<evidence type="ECO:0000256" key="4">
    <source>
        <dbReference type="ARBA" id="ARBA00022833"/>
    </source>
</evidence>
<feature type="region of interest" description="Disordered" evidence="6">
    <location>
        <begin position="310"/>
        <end position="446"/>
    </location>
</feature>
<evidence type="ECO:0000259" key="7">
    <source>
        <dbReference type="PROSITE" id="PS50115"/>
    </source>
</evidence>
<keyword evidence="2" id="KW-0479">Metal-binding</keyword>
<dbReference type="Gene3D" id="1.10.220.150">
    <property type="entry name" value="Arf GTPase activating protein"/>
    <property type="match status" value="1"/>
</dbReference>
<feature type="compositionally biased region" description="Polar residues" evidence="6">
    <location>
        <begin position="333"/>
        <end position="356"/>
    </location>
</feature>
<dbReference type="SUPFAM" id="SSF57863">
    <property type="entry name" value="ArfGap/RecO-like zinc finger"/>
    <property type="match status" value="1"/>
</dbReference>
<feature type="compositionally biased region" description="Gly residues" evidence="6">
    <location>
        <begin position="141"/>
        <end position="152"/>
    </location>
</feature>
<dbReference type="PROSITE" id="PS50115">
    <property type="entry name" value="ARFGAP"/>
    <property type="match status" value="1"/>
</dbReference>
<keyword evidence="1" id="KW-0343">GTPase activation</keyword>
<dbReference type="PRINTS" id="PR00405">
    <property type="entry name" value="REVINTRACTNG"/>
</dbReference>
<dbReference type="InterPro" id="IPR037278">
    <property type="entry name" value="ARFGAP/RecO"/>
</dbReference>
<dbReference type="EMBL" id="CAKKNE010000004">
    <property type="protein sequence ID" value="CAH0374597.1"/>
    <property type="molecule type" value="Genomic_DNA"/>
</dbReference>
<feature type="region of interest" description="Disordered" evidence="6">
    <location>
        <begin position="122"/>
        <end position="152"/>
    </location>
</feature>
<protein>
    <recommendedName>
        <fullName evidence="7">Arf-GAP domain-containing protein</fullName>
    </recommendedName>
</protein>
<evidence type="ECO:0000256" key="3">
    <source>
        <dbReference type="ARBA" id="ARBA00022771"/>
    </source>
</evidence>
<evidence type="ECO:0000256" key="2">
    <source>
        <dbReference type="ARBA" id="ARBA00022723"/>
    </source>
</evidence>
<keyword evidence="9" id="KW-1185">Reference proteome</keyword>
<feature type="compositionally biased region" description="Low complexity" evidence="6">
    <location>
        <begin position="365"/>
        <end position="376"/>
    </location>
</feature>
<dbReference type="GO" id="GO:0030100">
    <property type="term" value="P:regulation of endocytosis"/>
    <property type="evidence" value="ECO:0007669"/>
    <property type="project" value="TreeGrafter"/>
</dbReference>
<dbReference type="GO" id="GO:0005096">
    <property type="term" value="F:GTPase activator activity"/>
    <property type="evidence" value="ECO:0007669"/>
    <property type="project" value="UniProtKB-KW"/>
</dbReference>
<dbReference type="Pfam" id="PF01412">
    <property type="entry name" value="ArfGap"/>
    <property type="match status" value="1"/>
</dbReference>
<evidence type="ECO:0000256" key="5">
    <source>
        <dbReference type="PROSITE-ProRule" id="PRU00288"/>
    </source>
</evidence>
<dbReference type="InterPro" id="IPR038508">
    <property type="entry name" value="ArfGAP_dom_sf"/>
</dbReference>
<dbReference type="PANTHER" id="PTHR46395:SF1">
    <property type="entry name" value="ADP-RIBOSYLATION FACTOR GTPASE-ACTIVATING PROTEIN 1"/>
    <property type="match status" value="1"/>
</dbReference>
<name>A0A8J2SUG8_9STRA</name>
<dbReference type="InterPro" id="IPR001164">
    <property type="entry name" value="ArfGAP_dom"/>
</dbReference>
<dbReference type="OrthoDB" id="983479at2759"/>
<dbReference type="Proteomes" id="UP000789595">
    <property type="component" value="Unassembled WGS sequence"/>
</dbReference>
<accession>A0A8J2SUG8</accession>
<sequence>MAVSMTPAMQAEIRILPGNDKCVDCGSNHPQWASVTYGALMCLECSGAHRGMGVHISFVRSVTMDSWSDKQLKMMTHSSNDELVAFWKKHNVDPRMPHNAKYHEPASQLYADRLKAKVEGRPLPTKLPARQAAPTSAYDAPGGGSMSAGGFGGGDSKGSAALAGETTEQYVARQRRLQAEARARMRAKFGGGGAMGGVGSNSDYDPKTGTYGGGGLAGLGQGDISLNNVQDALGQGVGKLRSWGSQLAEEETVRDLGSKTGEVAGAAWGGLKRWGSVLSDKVKDLTVADPEPGALTAGLGQSGLARGSSYEGFGGGGSSTSLQSMGSNGGSSGYQASQENGFGSGNNRLQTIQSLGSDPDGASMPRSASQRSFASSGSGGSRGRASPPAPPAPAQTARTTSSPVPPPAPDLAAGRSASVPSAKPSARKAKKLEVDPDKDFFDSFGV</sequence>
<evidence type="ECO:0000313" key="9">
    <source>
        <dbReference type="Proteomes" id="UP000789595"/>
    </source>
</evidence>
<organism evidence="8 9">
    <name type="scientific">Pelagomonas calceolata</name>
    <dbReference type="NCBI Taxonomy" id="35677"/>
    <lineage>
        <taxon>Eukaryota</taxon>
        <taxon>Sar</taxon>
        <taxon>Stramenopiles</taxon>
        <taxon>Ochrophyta</taxon>
        <taxon>Pelagophyceae</taxon>
        <taxon>Pelagomonadales</taxon>
        <taxon>Pelagomonadaceae</taxon>
        <taxon>Pelagomonas</taxon>
    </lineage>
</organism>
<feature type="compositionally biased region" description="Low complexity" evidence="6">
    <location>
        <begin position="415"/>
        <end position="424"/>
    </location>
</feature>
<dbReference type="SMART" id="SM00105">
    <property type="entry name" value="ArfGap"/>
    <property type="match status" value="1"/>
</dbReference>